<gene>
    <name evidence="1" type="ORF">HN018_19825</name>
</gene>
<protein>
    <submittedName>
        <fullName evidence="1">Uncharacterized protein</fullName>
    </submittedName>
</protein>
<name>A0A6M8HTX6_9PROT</name>
<organism evidence="1 2">
    <name type="scientific">Lichenicola cladoniae</name>
    <dbReference type="NCBI Taxonomy" id="1484109"/>
    <lineage>
        <taxon>Bacteria</taxon>
        <taxon>Pseudomonadati</taxon>
        <taxon>Pseudomonadota</taxon>
        <taxon>Alphaproteobacteria</taxon>
        <taxon>Acetobacterales</taxon>
        <taxon>Acetobacteraceae</taxon>
        <taxon>Lichenicola</taxon>
    </lineage>
</organism>
<dbReference type="AlphaFoldDB" id="A0A6M8HTX6"/>
<accession>A0A6M8HTX6</accession>
<dbReference type="RefSeq" id="WP_171833667.1">
    <property type="nucleotide sequence ID" value="NZ_CP053708.1"/>
</dbReference>
<sequence>MKDFHVPVHQAVEICGAQLPDLTGDADLQRYASAYNISYQYNPRLDAEIKHESWSQSILIGTLIPNDYSLSLAEISGTP</sequence>
<reference evidence="1 2" key="1">
    <citation type="journal article" date="2014" name="World J. Microbiol. Biotechnol.">
        <title>Biodiversity and physiological characteristics of Antarctic and Arctic lichens-associated bacteria.</title>
        <authorList>
            <person name="Lee Y.M."/>
            <person name="Kim E.H."/>
            <person name="Lee H.K."/>
            <person name="Hong S.G."/>
        </authorList>
    </citation>
    <scope>NUCLEOTIDE SEQUENCE [LARGE SCALE GENOMIC DNA]</scope>
    <source>
        <strain evidence="1 2">PAMC 26569</strain>
    </source>
</reference>
<dbReference type="EMBL" id="CP053708">
    <property type="protein sequence ID" value="QKE91984.1"/>
    <property type="molecule type" value="Genomic_DNA"/>
</dbReference>
<dbReference type="Proteomes" id="UP000500767">
    <property type="component" value="Chromosome"/>
</dbReference>
<keyword evidence="2" id="KW-1185">Reference proteome</keyword>
<evidence type="ECO:0000313" key="2">
    <source>
        <dbReference type="Proteomes" id="UP000500767"/>
    </source>
</evidence>
<proteinExistence type="predicted"/>
<dbReference type="KEGG" id="lck:HN018_19825"/>
<evidence type="ECO:0000313" key="1">
    <source>
        <dbReference type="EMBL" id="QKE91984.1"/>
    </source>
</evidence>